<dbReference type="EMBL" id="GEEE01012873">
    <property type="protein sequence ID" value="JAP50352.1"/>
    <property type="molecule type" value="Transcribed_RNA"/>
</dbReference>
<dbReference type="AlphaFoldDB" id="A0A0X3PPQ0"/>
<proteinExistence type="predicted"/>
<keyword evidence="2" id="KW-0812">Transmembrane</keyword>
<sequence length="122" mass="13288">YTEQTLKKERKQDDSSESSNTKETDSGEETLNEKETPDDSSGSKRTKEKDSPEEAPNKVGAPDDSNVSNNKKDFGSFNGTSLSMKEKPKNDNVKGPTSSAVSIYFSAEFATFAVIIILIMGP</sequence>
<feature type="transmembrane region" description="Helical" evidence="2">
    <location>
        <begin position="101"/>
        <end position="121"/>
    </location>
</feature>
<evidence type="ECO:0000256" key="1">
    <source>
        <dbReference type="SAM" id="MobiDB-lite"/>
    </source>
</evidence>
<protein>
    <submittedName>
        <fullName evidence="3">Uncharacterized protein</fullName>
    </submittedName>
</protein>
<feature type="non-terminal residue" evidence="3">
    <location>
        <position position="1"/>
    </location>
</feature>
<organism evidence="3">
    <name type="scientific">Schistocephalus solidus</name>
    <name type="common">Tapeworm</name>
    <dbReference type="NCBI Taxonomy" id="70667"/>
    <lineage>
        <taxon>Eukaryota</taxon>
        <taxon>Metazoa</taxon>
        <taxon>Spiralia</taxon>
        <taxon>Lophotrochozoa</taxon>
        <taxon>Platyhelminthes</taxon>
        <taxon>Cestoda</taxon>
        <taxon>Eucestoda</taxon>
        <taxon>Diphyllobothriidea</taxon>
        <taxon>Diphyllobothriidae</taxon>
        <taxon>Schistocephalus</taxon>
    </lineage>
</organism>
<reference evidence="3" key="1">
    <citation type="submission" date="2016-01" db="EMBL/GenBank/DDBJ databases">
        <title>Reference transcriptome for the parasite Schistocephalus solidus: insights into the molecular evolution of parasitism.</title>
        <authorList>
            <person name="Hebert F.O."/>
            <person name="Grambauer S."/>
            <person name="Barber I."/>
            <person name="Landry C.R."/>
            <person name="Aubin-Horth N."/>
        </authorList>
    </citation>
    <scope>NUCLEOTIDE SEQUENCE</scope>
</reference>
<evidence type="ECO:0000256" key="2">
    <source>
        <dbReference type="SAM" id="Phobius"/>
    </source>
</evidence>
<gene>
    <name evidence="3" type="ORF">TR139191</name>
</gene>
<feature type="region of interest" description="Disordered" evidence="1">
    <location>
        <begin position="1"/>
        <end position="97"/>
    </location>
</feature>
<evidence type="ECO:0000313" key="3">
    <source>
        <dbReference type="EMBL" id="JAP50352.1"/>
    </source>
</evidence>
<name>A0A0X3PPQ0_SCHSO</name>
<keyword evidence="2" id="KW-1133">Transmembrane helix</keyword>
<accession>A0A0X3PPQ0</accession>
<keyword evidence="2" id="KW-0472">Membrane</keyword>
<feature type="compositionally biased region" description="Basic and acidic residues" evidence="1">
    <location>
        <begin position="1"/>
        <end position="56"/>
    </location>
</feature>